<name>Q581B0_TRYB2</name>
<dbReference type="InParanoid" id="Q581B0"/>
<evidence type="ECO:0000256" key="2">
    <source>
        <dbReference type="SAM" id="Phobius"/>
    </source>
</evidence>
<evidence type="ECO:0000313" key="4">
    <source>
        <dbReference type="EMBL" id="AAZ13155.1"/>
    </source>
</evidence>
<keyword evidence="5" id="KW-1185">Reference proteome</keyword>
<feature type="transmembrane region" description="Helical" evidence="2">
    <location>
        <begin position="36"/>
        <end position="54"/>
    </location>
</feature>
<dbReference type="eggNOG" id="KOG4373">
    <property type="taxonomic scope" value="Eukaryota"/>
</dbReference>
<dbReference type="KEGG" id="tbr:Tb927.8.3900"/>
<dbReference type="PANTHER" id="PTHR31152">
    <property type="entry name" value="PLAC8 FAMILY PROTEIN"/>
    <property type="match status" value="1"/>
</dbReference>
<organism evidence="3 5">
    <name type="scientific">Trypanosoma brucei brucei (strain 927/4 GUTat10.1)</name>
    <dbReference type="NCBI Taxonomy" id="185431"/>
    <lineage>
        <taxon>Eukaryota</taxon>
        <taxon>Discoba</taxon>
        <taxon>Euglenozoa</taxon>
        <taxon>Kinetoplastea</taxon>
        <taxon>Metakinetoplastina</taxon>
        <taxon>Trypanosomatida</taxon>
        <taxon>Trypanosomatidae</taxon>
        <taxon>Trypanosoma</taxon>
    </lineage>
</organism>
<evidence type="ECO:0000256" key="1">
    <source>
        <dbReference type="SAM" id="MobiDB-lite"/>
    </source>
</evidence>
<evidence type="ECO:0000313" key="5">
    <source>
        <dbReference type="Proteomes" id="UP000008524"/>
    </source>
</evidence>
<dbReference type="Proteomes" id="UP000008524">
    <property type="component" value="Chromosome 8"/>
</dbReference>
<reference evidence="4" key="2">
    <citation type="journal article" date="2005" name="Science">
        <title>Comparative genomics of trypanosomatid parasitic protozoa.</title>
        <authorList>
            <person name="El-Sayed N.M."/>
            <person name="Myler P.J."/>
            <person name="Blandin G."/>
            <person name="Berriman M."/>
            <person name="Crabtree J."/>
            <person name="Aggarwal G."/>
            <person name="Caler E."/>
            <person name="Renauld H."/>
            <person name="Worthey E.A."/>
            <person name="Hertz-Fowler C."/>
            <person name="Ghedin E."/>
            <person name="Peacock C."/>
            <person name="Bartholomeu D.C."/>
            <person name="Haas B.J."/>
            <person name="Tran A.N."/>
            <person name="Wortman J.R."/>
            <person name="Alsmark U.C."/>
            <person name="Angiuoli S."/>
            <person name="Anupama A."/>
            <person name="Badger J."/>
            <person name="Bringaud F."/>
            <person name="Cadag E."/>
            <person name="Carlton J.M."/>
            <person name="Cerqueira G.C."/>
            <person name="Creasy T."/>
            <person name="Delcher A.L."/>
            <person name="Djikeng A."/>
            <person name="Embley T.M."/>
            <person name="Hauser C."/>
            <person name="Ivens A.C."/>
            <person name="Kummerfeld S.K."/>
            <person name="Pereira-Leal J.B."/>
            <person name="Nilsson D."/>
            <person name="Peterson J."/>
            <person name="Salzberg S.L."/>
            <person name="Shallom J."/>
            <person name="Silva J.C."/>
            <person name="Sundaram J."/>
            <person name="Westenberger S."/>
            <person name="White O."/>
            <person name="Melville S.E."/>
            <person name="Donelson J.E."/>
            <person name="Andersson B."/>
            <person name="Stuart K.D."/>
            <person name="Hall N."/>
        </authorList>
    </citation>
    <scope>NUCLEOTIDE SEQUENCE</scope>
    <source>
        <strain evidence="4">927/4 GUTat10.1</strain>
    </source>
</reference>
<dbReference type="PANTHER" id="PTHR31152:SF1">
    <property type="entry name" value="PLAC8 FAMILY PROTEIN"/>
    <property type="match status" value="1"/>
</dbReference>
<dbReference type="OrthoDB" id="250099at2759"/>
<reference evidence="3" key="4">
    <citation type="submission" date="2005-04" db="EMBL/GenBank/DDBJ databases">
        <title>.</title>
        <authorList>
            <person name="Ghedin E."/>
            <person name="Blandin G."/>
            <person name="Bartholomeu D."/>
            <person name="Caler E."/>
            <person name="Haas B."/>
            <person name="Hannick L."/>
            <person name="Shallom J."/>
            <person name="Hou L."/>
            <person name="Djikeng A."/>
            <person name="Feldblyum T."/>
            <person name="Hostetler J."/>
            <person name="Johnson J."/>
            <person name="Jones K."/>
            <person name="Koo H.L."/>
            <person name="Larkin C."/>
            <person name="Pai G."/>
            <person name="Peterson J."/>
            <person name="Khalak H.G."/>
            <person name="Salzberg S."/>
            <person name="Simpson A.J."/>
            <person name="Tallon L."/>
            <person name="Van Aken S."/>
            <person name="Wanless D."/>
            <person name="White O."/>
            <person name="Wortman J."/>
            <person name="Fraser C.M."/>
            <person name="El-Sayed N.M.A."/>
        </authorList>
    </citation>
    <scope>NUCLEOTIDE SEQUENCE</scope>
    <source>
        <strain evidence="3">GUTat10.1</strain>
    </source>
</reference>
<reference evidence="4 5" key="3">
    <citation type="journal article" date="2005" name="Science">
        <title>The genome of the African trypanosome Trypanosoma brucei.</title>
        <authorList>
            <person name="Berriman M."/>
            <person name="Ghedin E."/>
            <person name="Hertz-Fowler C."/>
            <person name="Blandin G."/>
            <person name="Renauld H."/>
            <person name="Bartholomeu D.C."/>
            <person name="Lennard N.J."/>
            <person name="Caler E."/>
            <person name="Hamlin N.E."/>
            <person name="Haas B."/>
            <person name="Bohme U."/>
            <person name="Hannick L."/>
            <person name="Aslett M.A."/>
            <person name="Shallom J."/>
            <person name="Marcello L."/>
            <person name="Hou L."/>
            <person name="Wickstead B."/>
            <person name="Alsmark U.C."/>
            <person name="Arrowsmith C."/>
            <person name="Atkin R.J."/>
            <person name="Barron A.J."/>
            <person name="Bringaud F."/>
            <person name="Brooks K."/>
            <person name="Carrington M."/>
            <person name="Cherevach I."/>
            <person name="Chillingworth T.J."/>
            <person name="Churcher C."/>
            <person name="Clark L.N."/>
            <person name="Corton C.H."/>
            <person name="Cronin A."/>
            <person name="Davies R.M."/>
            <person name="Doggett J."/>
            <person name="Djikeng A."/>
            <person name="Feldblyum T."/>
            <person name="Field M.C."/>
            <person name="Fraser A."/>
            <person name="Goodhead I."/>
            <person name="Hance Z."/>
            <person name="Harper D."/>
            <person name="Harris B.R."/>
            <person name="Hauser H."/>
            <person name="Hostetler J."/>
            <person name="Ivens A."/>
            <person name="Jagels K."/>
            <person name="Johnson D."/>
            <person name="Johnson J."/>
            <person name="Jones K."/>
            <person name="Kerhornou A.X."/>
            <person name="Koo H."/>
            <person name="Larke N."/>
            <person name="Landfear S."/>
            <person name="Larkin C."/>
            <person name="Leech V."/>
            <person name="Line A."/>
            <person name="Lord A."/>
            <person name="Macleod A."/>
            <person name="Mooney P.J."/>
            <person name="Moule S."/>
            <person name="Martin D.M."/>
            <person name="Morgan G.W."/>
            <person name="Mungall K."/>
            <person name="Norbertczak H."/>
            <person name="Ormond D."/>
            <person name="Pai G."/>
            <person name="Peacock C.S."/>
            <person name="Peterson J."/>
            <person name="Quail M.A."/>
            <person name="Rabbinowitsch E."/>
            <person name="Rajandream M.A."/>
            <person name="Reitter C."/>
            <person name="Salzberg S.L."/>
            <person name="Sanders M."/>
            <person name="Schobel S."/>
            <person name="Sharp S."/>
            <person name="Simmonds M."/>
            <person name="Simpson A.J."/>
            <person name="Tallon L."/>
            <person name="Turner C.M."/>
            <person name="Tait A."/>
            <person name="Tivey A.R."/>
            <person name="Van Aken S."/>
            <person name="Walker D."/>
            <person name="Wanless D."/>
            <person name="Wang S."/>
            <person name="White B."/>
            <person name="White O."/>
            <person name="Whitehead S."/>
            <person name="Woodward J."/>
            <person name="Wortman J."/>
            <person name="Adams M.D."/>
            <person name="Embley T.M."/>
            <person name="Gull K."/>
            <person name="Ullu E."/>
            <person name="Barry J.D."/>
            <person name="Fairlamb A.H."/>
            <person name="Opperdoes F."/>
            <person name="Barrell B.G."/>
            <person name="Donelson J.E."/>
            <person name="Hall N."/>
            <person name="Fraser C.M."/>
            <person name="Melville S.E."/>
            <person name="El-Sayed N.M."/>
        </authorList>
    </citation>
    <scope>NUCLEOTIDE SEQUENCE [LARGE SCALE GENOMIC DNA]</scope>
    <source>
        <strain evidence="4 5">927/4 GUTat10.1</strain>
    </source>
</reference>
<dbReference type="GeneID" id="3659391"/>
<accession>Q581B0</accession>
<keyword evidence="2" id="KW-1133">Transmembrane helix</keyword>
<proteinExistence type="predicted"/>
<protein>
    <submittedName>
        <fullName evidence="3">Uncharacterized protein</fullName>
    </submittedName>
</protein>
<keyword evidence="2" id="KW-0812">Transmembrane</keyword>
<dbReference type="STRING" id="185431.Q581B0"/>
<dbReference type="PaxDb" id="5691-AAZ13155"/>
<gene>
    <name evidence="4" type="primary">Tb08.10J17.320</name>
    <name evidence="3" type="ORF">Tb927.8.3900</name>
</gene>
<dbReference type="EMBL" id="CP000071">
    <property type="protein sequence ID" value="AAZ13155.1"/>
    <property type="molecule type" value="Genomic_DNA"/>
</dbReference>
<dbReference type="RefSeq" id="XP_847221.1">
    <property type="nucleotide sequence ID" value="XM_842128.1"/>
</dbReference>
<dbReference type="OMA" id="TPGKDHE"/>
<dbReference type="EMBL" id="AC092212">
    <property type="protein sequence ID" value="AAX78943.1"/>
    <property type="molecule type" value="Genomic_DNA"/>
</dbReference>
<dbReference type="AlphaFoldDB" id="Q581B0"/>
<accession>D6XLC5</accession>
<dbReference type="PRINTS" id="PR01217">
    <property type="entry name" value="PRICHEXTENSN"/>
</dbReference>
<evidence type="ECO:0000313" key="3">
    <source>
        <dbReference type="EMBL" id="AAX78943.1"/>
    </source>
</evidence>
<reference evidence="3" key="1">
    <citation type="submission" date="2002-04" db="EMBL/GenBank/DDBJ databases">
        <authorList>
            <person name="El-Sayed N.M."/>
            <person name="Khalak H."/>
            <person name="Adams M.D."/>
        </authorList>
    </citation>
    <scope>NUCLEOTIDE SEQUENCE</scope>
    <source>
        <strain evidence="3">GUTat10.1</strain>
    </source>
</reference>
<dbReference type="VEuPathDB" id="TriTrypDB:Tb927.8.3900"/>
<sequence>MSVYVIHVAFSCFPVLLFYRWPPIVRYPCPVYSAKYFHSVVCLLLFLFPFIIFLNSGAPKESMCAGRDCSPALNVLAGPPTDNGKQPPPPAGYGQPPPPAGYGQPPPPAGYGQPPPPAGYGQPPPPAGYGQPPPPAGYGQPPPPAGYGQPPPPAGYGQPPPPAGYGQPPPPAGYGQPPPPAGYGQPPPPAGYGQPPCGVYKPPDDYAEVQKWEGENEWETSMLGAPCSEPLFCLGACCCPWCCAFLQRKKLLENDWSRYLCCAGLCGDRNCCVCEGCEPCCLCLESCFCLPCAAHGNRFMVLQHYNLQNDCCDSVIIWCAYLCSCLACLLNDESLKTIADVFFYIVIGCMLSQHQHQMKKQGYPREQTME</sequence>
<keyword evidence="2" id="KW-0472">Membrane</keyword>
<feature type="region of interest" description="Disordered" evidence="1">
    <location>
        <begin position="75"/>
        <end position="187"/>
    </location>
</feature>
<reference evidence="4" key="5">
    <citation type="submission" date="2005-04" db="EMBL/GenBank/DDBJ databases">
        <title>Sequencing, closure, and annotation of Trypanosoma brucei chromosomes 2 through 8.</title>
        <authorList>
            <person name="Ghedin E."/>
            <person name="Blandin G."/>
            <person name="Bartholomeu D."/>
            <person name="Caler E."/>
            <person name="Haas B."/>
            <person name="Hannick L."/>
            <person name="Shallom J."/>
            <person name="Hou L."/>
            <person name="Djikeng A."/>
            <person name="Feldblyum T."/>
            <person name="Hostetler J."/>
            <person name="Johnson J."/>
            <person name="Jones K."/>
            <person name="Koo H.L."/>
            <person name="Larkin C."/>
            <person name="Pai G."/>
            <person name="Peterson J."/>
            <person name="Khalak H.G."/>
            <person name="Salzberg S."/>
            <person name="Simpson A.J."/>
            <person name="Tallon L."/>
            <person name="Van Aken S."/>
            <person name="Wanless D."/>
            <person name="White O."/>
            <person name="Wortman J."/>
            <person name="Fraser C.M."/>
            <person name="El-Sayed N.M.A."/>
        </authorList>
    </citation>
    <scope>NUCLEOTIDE SEQUENCE</scope>
    <source>
        <strain evidence="4">927/4 GUTat10.1</strain>
    </source>
</reference>
<feature type="compositionally biased region" description="Pro residues" evidence="1">
    <location>
        <begin position="86"/>
        <end position="187"/>
    </location>
</feature>